<organism evidence="1 2">
    <name type="scientific">Hibiscus sabdariffa</name>
    <name type="common">roselle</name>
    <dbReference type="NCBI Taxonomy" id="183260"/>
    <lineage>
        <taxon>Eukaryota</taxon>
        <taxon>Viridiplantae</taxon>
        <taxon>Streptophyta</taxon>
        <taxon>Embryophyta</taxon>
        <taxon>Tracheophyta</taxon>
        <taxon>Spermatophyta</taxon>
        <taxon>Magnoliopsida</taxon>
        <taxon>eudicotyledons</taxon>
        <taxon>Gunneridae</taxon>
        <taxon>Pentapetalae</taxon>
        <taxon>rosids</taxon>
        <taxon>malvids</taxon>
        <taxon>Malvales</taxon>
        <taxon>Malvaceae</taxon>
        <taxon>Malvoideae</taxon>
        <taxon>Hibiscus</taxon>
    </lineage>
</organism>
<protein>
    <submittedName>
        <fullName evidence="1">Uncharacterized protein</fullName>
    </submittedName>
</protein>
<sequence length="76" mass="8467">MNLISYSTSDMEHLAHLCPNSRLPLVHSMPSTLRFSKGHEDASLHFRPPKITPVTSVMPISGIRKPPLQLLKSSFS</sequence>
<comment type="caution">
    <text evidence="1">The sequence shown here is derived from an EMBL/GenBank/DDBJ whole genome shotgun (WGS) entry which is preliminary data.</text>
</comment>
<proteinExistence type="predicted"/>
<evidence type="ECO:0000313" key="2">
    <source>
        <dbReference type="Proteomes" id="UP001396334"/>
    </source>
</evidence>
<keyword evidence="2" id="KW-1185">Reference proteome</keyword>
<evidence type="ECO:0000313" key="1">
    <source>
        <dbReference type="EMBL" id="KAK9025150.1"/>
    </source>
</evidence>
<dbReference type="Proteomes" id="UP001396334">
    <property type="component" value="Unassembled WGS sequence"/>
</dbReference>
<dbReference type="EMBL" id="JBBPBN010000014">
    <property type="protein sequence ID" value="KAK9025150.1"/>
    <property type="molecule type" value="Genomic_DNA"/>
</dbReference>
<reference evidence="1 2" key="1">
    <citation type="journal article" date="2024" name="G3 (Bethesda)">
        <title>Genome assembly of Hibiscus sabdariffa L. provides insights into metabolisms of medicinal natural products.</title>
        <authorList>
            <person name="Kim T."/>
        </authorList>
    </citation>
    <scope>NUCLEOTIDE SEQUENCE [LARGE SCALE GENOMIC DNA]</scope>
    <source>
        <strain evidence="1">TK-2024</strain>
        <tissue evidence="1">Old leaves</tissue>
    </source>
</reference>
<gene>
    <name evidence="1" type="ORF">V6N11_065047</name>
</gene>
<accession>A0ABR2SIU3</accession>
<name>A0ABR2SIU3_9ROSI</name>